<organism evidence="2 3">
    <name type="scientific">Thalassiosira oceanica</name>
    <name type="common">Marine diatom</name>
    <dbReference type="NCBI Taxonomy" id="159749"/>
    <lineage>
        <taxon>Eukaryota</taxon>
        <taxon>Sar</taxon>
        <taxon>Stramenopiles</taxon>
        <taxon>Ochrophyta</taxon>
        <taxon>Bacillariophyta</taxon>
        <taxon>Coscinodiscophyceae</taxon>
        <taxon>Thalassiosirophycidae</taxon>
        <taxon>Thalassiosirales</taxon>
        <taxon>Thalassiosiraceae</taxon>
        <taxon>Thalassiosira</taxon>
    </lineage>
</organism>
<feature type="region of interest" description="Disordered" evidence="1">
    <location>
        <begin position="1"/>
        <end position="86"/>
    </location>
</feature>
<comment type="caution">
    <text evidence="2">The sequence shown here is derived from an EMBL/GenBank/DDBJ whole genome shotgun (WGS) entry which is preliminary data.</text>
</comment>
<accession>K0RIN2</accession>
<feature type="compositionally biased region" description="Acidic residues" evidence="1">
    <location>
        <begin position="23"/>
        <end position="32"/>
    </location>
</feature>
<sequence>MEDEQSTEAAAEGGGDEDPKPDTDDEKEEADDHDQQLRKGGPEADLGYHPGGSKKKSPRRTDHTYRDFSKYPADHIPTDRRTQNNFPAKLHQILSTPAYSH</sequence>
<name>K0RIN2_THAOC</name>
<proteinExistence type="predicted"/>
<feature type="compositionally biased region" description="Basic and acidic residues" evidence="1">
    <location>
        <begin position="59"/>
        <end position="82"/>
    </location>
</feature>
<feature type="compositionally biased region" description="Basic and acidic residues" evidence="1">
    <location>
        <begin position="33"/>
        <end position="42"/>
    </location>
</feature>
<keyword evidence="3" id="KW-1185">Reference proteome</keyword>
<gene>
    <name evidence="2" type="ORF">THAOC_34780</name>
</gene>
<feature type="non-terminal residue" evidence="2">
    <location>
        <position position="101"/>
    </location>
</feature>
<dbReference type="Proteomes" id="UP000266841">
    <property type="component" value="Unassembled WGS sequence"/>
</dbReference>
<evidence type="ECO:0000313" key="3">
    <source>
        <dbReference type="Proteomes" id="UP000266841"/>
    </source>
</evidence>
<dbReference type="OrthoDB" id="46525at2759"/>
<evidence type="ECO:0000256" key="1">
    <source>
        <dbReference type="SAM" id="MobiDB-lite"/>
    </source>
</evidence>
<dbReference type="AlphaFoldDB" id="K0RIN2"/>
<reference evidence="2 3" key="1">
    <citation type="journal article" date="2012" name="Genome Biol.">
        <title>Genome and low-iron response of an oceanic diatom adapted to chronic iron limitation.</title>
        <authorList>
            <person name="Lommer M."/>
            <person name="Specht M."/>
            <person name="Roy A.S."/>
            <person name="Kraemer L."/>
            <person name="Andreson R."/>
            <person name="Gutowska M.A."/>
            <person name="Wolf J."/>
            <person name="Bergner S.V."/>
            <person name="Schilhabel M.B."/>
            <person name="Klostermeier U.C."/>
            <person name="Beiko R.G."/>
            <person name="Rosenstiel P."/>
            <person name="Hippler M."/>
            <person name="Laroche J."/>
        </authorList>
    </citation>
    <scope>NUCLEOTIDE SEQUENCE [LARGE SCALE GENOMIC DNA]</scope>
    <source>
        <strain evidence="2 3">CCMP1005</strain>
    </source>
</reference>
<protein>
    <submittedName>
        <fullName evidence="2">Uncharacterized protein</fullName>
    </submittedName>
</protein>
<dbReference type="EMBL" id="AGNL01047686">
    <property type="protein sequence ID" value="EJK46547.1"/>
    <property type="molecule type" value="Genomic_DNA"/>
</dbReference>
<evidence type="ECO:0000313" key="2">
    <source>
        <dbReference type="EMBL" id="EJK46547.1"/>
    </source>
</evidence>